<evidence type="ECO:0000313" key="10">
    <source>
        <dbReference type="EMBL" id="SFD19578.1"/>
    </source>
</evidence>
<dbReference type="GO" id="GO:0055085">
    <property type="term" value="P:transmembrane transport"/>
    <property type="evidence" value="ECO:0007669"/>
    <property type="project" value="InterPro"/>
</dbReference>
<dbReference type="InterPro" id="IPR030923">
    <property type="entry name" value="LptG"/>
</dbReference>
<dbReference type="GO" id="GO:0015920">
    <property type="term" value="P:lipopolysaccharide transport"/>
    <property type="evidence" value="ECO:0007669"/>
    <property type="project" value="TreeGrafter"/>
</dbReference>
<reference evidence="10 11" key="1">
    <citation type="submission" date="2016-10" db="EMBL/GenBank/DDBJ databases">
        <authorList>
            <person name="de Groot N.N."/>
        </authorList>
    </citation>
    <scope>NUCLEOTIDE SEQUENCE [LARGE SCALE GENOMIC DNA]</scope>
    <source>
        <strain evidence="10 11">HL3</strain>
    </source>
</reference>
<dbReference type="InterPro" id="IPR005495">
    <property type="entry name" value="LptG/LptF_permease"/>
</dbReference>
<evidence type="ECO:0000256" key="5">
    <source>
        <dbReference type="ARBA" id="ARBA00022692"/>
    </source>
</evidence>
<keyword evidence="4" id="KW-1003">Cell membrane</keyword>
<comment type="similarity">
    <text evidence="3">Belongs to the LptF/LptG family.</text>
</comment>
<evidence type="ECO:0000256" key="8">
    <source>
        <dbReference type="ARBA" id="ARBA00026081"/>
    </source>
</evidence>
<evidence type="ECO:0000256" key="4">
    <source>
        <dbReference type="ARBA" id="ARBA00022475"/>
    </source>
</evidence>
<dbReference type="Pfam" id="PF03739">
    <property type="entry name" value="LptF_LptG"/>
    <property type="match status" value="1"/>
</dbReference>
<comment type="subunit">
    <text evidence="8">Component of the lipopolysaccharide transport and assembly complex. The LptBFG transporter is composed of two ATP-binding proteins (LptB) and two transmembrane proteins (LptF and LptG).</text>
</comment>
<evidence type="ECO:0000256" key="9">
    <source>
        <dbReference type="SAM" id="Phobius"/>
    </source>
</evidence>
<dbReference type="PANTHER" id="PTHR33529">
    <property type="entry name" value="SLR0882 PROTEIN-RELATED"/>
    <property type="match status" value="1"/>
</dbReference>
<comment type="subcellular location">
    <subcellularLocation>
        <location evidence="2">Cell membrane</location>
        <topology evidence="2">Multi-pass membrane protein</topology>
    </subcellularLocation>
</comment>
<dbReference type="PANTHER" id="PTHR33529:SF2">
    <property type="entry name" value="LIPOPOLYSACCHARIDE EXPORT SYSTEM PERMEASE PROTEIN LPTG"/>
    <property type="match status" value="1"/>
</dbReference>
<evidence type="ECO:0000256" key="2">
    <source>
        <dbReference type="ARBA" id="ARBA00004651"/>
    </source>
</evidence>
<dbReference type="GO" id="GO:0043190">
    <property type="term" value="C:ATP-binding cassette (ABC) transporter complex"/>
    <property type="evidence" value="ECO:0007669"/>
    <property type="project" value="InterPro"/>
</dbReference>
<sequence length="349" mass="37058">MRRLDRYIAATVIGSTLTALAVLLALYIFITFVEEVGDAGALRALWYTLLTVPRWTGELFPVAALLGGLMGLGRLAGSSELTVMRAAGMSMGRITGAVFAGGLVLVVGVVAVGEGIAPHASAEAQRLESGGGGSALRLPAGAVWLRAGAWVVHADRVVDRGHLREVTAFRYAGGGELTAMARAAAVRHDGESWSFRDVALTRFGEGRLEVKERPALAWEGGPDPAMMDLVTTEPRLLGMVDLWDYVDYLEANDLNSDAARLALWRKLISPLTTAGMLLLALPFVMGSLRTVSVGTRVFVGTLAGIVFFLFNNSFGNLAVVYGLSPLLGAGFPTLVVFVAAGVMAWRIRK</sequence>
<keyword evidence="6 9" id="KW-1133">Transmembrane helix</keyword>
<dbReference type="AlphaFoldDB" id="A0A1I1QIC9"/>
<gene>
    <name evidence="10" type="ORF">SAMN05660831_01101</name>
</gene>
<evidence type="ECO:0000256" key="3">
    <source>
        <dbReference type="ARBA" id="ARBA00007725"/>
    </source>
</evidence>
<keyword evidence="11" id="KW-1185">Reference proteome</keyword>
<dbReference type="OrthoDB" id="9776227at2"/>
<evidence type="ECO:0000256" key="7">
    <source>
        <dbReference type="ARBA" id="ARBA00023136"/>
    </source>
</evidence>
<dbReference type="STRING" id="1123397.SAMN05660831_01101"/>
<evidence type="ECO:0000256" key="6">
    <source>
        <dbReference type="ARBA" id="ARBA00022989"/>
    </source>
</evidence>
<proteinExistence type="inferred from homology"/>
<dbReference type="Proteomes" id="UP000198611">
    <property type="component" value="Unassembled WGS sequence"/>
</dbReference>
<accession>A0A1I1QIC9</accession>
<feature type="transmembrane region" description="Helical" evidence="9">
    <location>
        <begin position="326"/>
        <end position="345"/>
    </location>
</feature>
<dbReference type="RefSeq" id="WP_093427747.1">
    <property type="nucleotide sequence ID" value="NZ_FOMJ01000002.1"/>
</dbReference>
<feature type="transmembrane region" description="Helical" evidence="9">
    <location>
        <begin position="7"/>
        <end position="30"/>
    </location>
</feature>
<feature type="transmembrane region" description="Helical" evidence="9">
    <location>
        <begin position="97"/>
        <end position="117"/>
    </location>
</feature>
<comment type="function">
    <text evidence="1">Part of the ABC transporter complex LptBFG involved in the translocation of lipopolysaccharide (LPS) from the inner membrane to the outer membrane.</text>
</comment>
<dbReference type="NCBIfam" id="TIGR04408">
    <property type="entry name" value="LptG_lptG"/>
    <property type="match status" value="1"/>
</dbReference>
<keyword evidence="7 9" id="KW-0472">Membrane</keyword>
<protein>
    <submittedName>
        <fullName evidence="10">Lipopolysaccharide export system permease protein</fullName>
    </submittedName>
</protein>
<feature type="transmembrane region" description="Helical" evidence="9">
    <location>
        <begin position="267"/>
        <end position="285"/>
    </location>
</feature>
<keyword evidence="5 9" id="KW-0812">Transmembrane</keyword>
<evidence type="ECO:0000313" key="11">
    <source>
        <dbReference type="Proteomes" id="UP000198611"/>
    </source>
</evidence>
<name>A0A1I1QIC9_9GAMM</name>
<feature type="transmembrane region" description="Helical" evidence="9">
    <location>
        <begin position="59"/>
        <end position="76"/>
    </location>
</feature>
<dbReference type="EMBL" id="FOMJ01000002">
    <property type="protein sequence ID" value="SFD19578.1"/>
    <property type="molecule type" value="Genomic_DNA"/>
</dbReference>
<feature type="transmembrane region" description="Helical" evidence="9">
    <location>
        <begin position="297"/>
        <end position="314"/>
    </location>
</feature>
<evidence type="ECO:0000256" key="1">
    <source>
        <dbReference type="ARBA" id="ARBA00002265"/>
    </source>
</evidence>
<organism evidence="10 11">
    <name type="scientific">Thiohalospira halophila DSM 15071</name>
    <dbReference type="NCBI Taxonomy" id="1123397"/>
    <lineage>
        <taxon>Bacteria</taxon>
        <taxon>Pseudomonadati</taxon>
        <taxon>Pseudomonadota</taxon>
        <taxon>Gammaproteobacteria</taxon>
        <taxon>Thiohalospirales</taxon>
        <taxon>Thiohalospiraceae</taxon>
        <taxon>Thiohalospira</taxon>
    </lineage>
</organism>